<accession>A0A402AXF2</accession>
<sequence length="103" mass="11694">MGASFVFIGRVGKIGKILASSDLSIWAQKRGRIMNKQPPKEYQCKHGHGKGILLVDIETESIPKLDTHGNWQYYCLNEQHVFSVRPADIKLQEEEEQKVTSLV</sequence>
<protein>
    <submittedName>
        <fullName evidence="1">Uncharacterized protein</fullName>
    </submittedName>
</protein>
<comment type="caution">
    <text evidence="1">The sequence shown here is derived from an EMBL/GenBank/DDBJ whole genome shotgun (WGS) entry which is preliminary data.</text>
</comment>
<dbReference type="EMBL" id="BIFS01000002">
    <property type="protein sequence ID" value="GCE23767.1"/>
    <property type="molecule type" value="Genomic_DNA"/>
</dbReference>
<organism evidence="1 2">
    <name type="scientific">Dictyobacter kobayashii</name>
    <dbReference type="NCBI Taxonomy" id="2014872"/>
    <lineage>
        <taxon>Bacteria</taxon>
        <taxon>Bacillati</taxon>
        <taxon>Chloroflexota</taxon>
        <taxon>Ktedonobacteria</taxon>
        <taxon>Ktedonobacterales</taxon>
        <taxon>Dictyobacteraceae</taxon>
        <taxon>Dictyobacter</taxon>
    </lineage>
</organism>
<keyword evidence="2" id="KW-1185">Reference proteome</keyword>
<evidence type="ECO:0000313" key="2">
    <source>
        <dbReference type="Proteomes" id="UP000287188"/>
    </source>
</evidence>
<name>A0A402AXF2_9CHLR</name>
<evidence type="ECO:0000313" key="1">
    <source>
        <dbReference type="EMBL" id="GCE23767.1"/>
    </source>
</evidence>
<proteinExistence type="predicted"/>
<gene>
    <name evidence="1" type="ORF">KDK_75670</name>
</gene>
<reference evidence="2" key="1">
    <citation type="submission" date="2018-12" db="EMBL/GenBank/DDBJ databases">
        <title>Tengunoibacter tsumagoiensis gen. nov., sp. nov., Dictyobacter kobayashii sp. nov., D. alpinus sp. nov., and D. joshuensis sp. nov. and description of Dictyobacteraceae fam. nov. within the order Ktedonobacterales isolated from Tengu-no-mugimeshi.</title>
        <authorList>
            <person name="Wang C.M."/>
            <person name="Zheng Y."/>
            <person name="Sakai Y."/>
            <person name="Toyoda A."/>
            <person name="Minakuchi Y."/>
            <person name="Abe K."/>
            <person name="Yokota A."/>
            <person name="Yabe S."/>
        </authorList>
    </citation>
    <scope>NUCLEOTIDE SEQUENCE [LARGE SCALE GENOMIC DNA]</scope>
    <source>
        <strain evidence="2">Uno11</strain>
    </source>
</reference>
<dbReference type="AlphaFoldDB" id="A0A402AXF2"/>
<dbReference type="Proteomes" id="UP000287188">
    <property type="component" value="Unassembled WGS sequence"/>
</dbReference>